<accession>A0A3P7EEH1</accession>
<protein>
    <submittedName>
        <fullName evidence="2">Uncharacterized protein</fullName>
    </submittedName>
</protein>
<dbReference type="Proteomes" id="UP000270924">
    <property type="component" value="Unassembled WGS sequence"/>
</dbReference>
<dbReference type="AlphaFoldDB" id="A0A3P7EEH1"/>
<proteinExistence type="predicted"/>
<keyword evidence="3" id="KW-1185">Reference proteome</keyword>
<name>A0A3P7EEH1_WUCBA</name>
<dbReference type="InParanoid" id="A0A3P7EEH1"/>
<dbReference type="OrthoDB" id="10028364at2759"/>
<evidence type="ECO:0000313" key="2">
    <source>
        <dbReference type="EMBL" id="VDM14854.1"/>
    </source>
</evidence>
<feature type="compositionally biased region" description="Basic and acidic residues" evidence="1">
    <location>
        <begin position="1"/>
        <end position="16"/>
    </location>
</feature>
<feature type="compositionally biased region" description="Polar residues" evidence="1">
    <location>
        <begin position="22"/>
        <end position="31"/>
    </location>
</feature>
<organism evidence="2 3">
    <name type="scientific">Wuchereria bancrofti</name>
    <dbReference type="NCBI Taxonomy" id="6293"/>
    <lineage>
        <taxon>Eukaryota</taxon>
        <taxon>Metazoa</taxon>
        <taxon>Ecdysozoa</taxon>
        <taxon>Nematoda</taxon>
        <taxon>Chromadorea</taxon>
        <taxon>Rhabditida</taxon>
        <taxon>Spirurina</taxon>
        <taxon>Spiruromorpha</taxon>
        <taxon>Filarioidea</taxon>
        <taxon>Onchocercidae</taxon>
        <taxon>Wuchereria</taxon>
    </lineage>
</organism>
<feature type="region of interest" description="Disordered" evidence="1">
    <location>
        <begin position="1"/>
        <end position="55"/>
    </location>
</feature>
<gene>
    <name evidence="2" type="ORF">WBA_LOCUS8240</name>
</gene>
<sequence>MLKAEDLEQQQPKEKNPAAIVETTTVENIATNDRGEPQSPPSYSLPAPSSPKHHQQKRCLKFDMSSKIQIISNRQGQLNTAFLATVPGVLKIAEIVGIIFVSRNELYLYEDDNKNAQRELGSHREKLHIILPSLKFSSPKK</sequence>
<dbReference type="EMBL" id="UYWW01006633">
    <property type="protein sequence ID" value="VDM14854.1"/>
    <property type="molecule type" value="Genomic_DNA"/>
</dbReference>
<reference evidence="2 3" key="1">
    <citation type="submission" date="2018-11" db="EMBL/GenBank/DDBJ databases">
        <authorList>
            <consortium name="Pathogen Informatics"/>
        </authorList>
    </citation>
    <scope>NUCLEOTIDE SEQUENCE [LARGE SCALE GENOMIC DNA]</scope>
</reference>
<evidence type="ECO:0000256" key="1">
    <source>
        <dbReference type="SAM" id="MobiDB-lite"/>
    </source>
</evidence>
<evidence type="ECO:0000313" key="3">
    <source>
        <dbReference type="Proteomes" id="UP000270924"/>
    </source>
</evidence>